<gene>
    <name evidence="1" type="ORF">J4032_22140</name>
</gene>
<organism evidence="1 2">
    <name type="scientific">Streptomyces formicae</name>
    <dbReference type="NCBI Taxonomy" id="1616117"/>
    <lineage>
        <taxon>Bacteria</taxon>
        <taxon>Bacillati</taxon>
        <taxon>Actinomycetota</taxon>
        <taxon>Actinomycetes</taxon>
        <taxon>Kitasatosporales</taxon>
        <taxon>Streptomycetaceae</taxon>
        <taxon>Streptomyces</taxon>
    </lineage>
</organism>
<dbReference type="Pfam" id="PF21848">
    <property type="entry name" value="DUF6907"/>
    <property type="match status" value="1"/>
</dbReference>
<accession>A0ABY3WSK8</accession>
<name>A0ABY3WSK8_9ACTN</name>
<keyword evidence="2" id="KW-1185">Reference proteome</keyword>
<dbReference type="Proteomes" id="UP000828924">
    <property type="component" value="Chromosome"/>
</dbReference>
<evidence type="ECO:0000313" key="1">
    <source>
        <dbReference type="EMBL" id="UNM13797.1"/>
    </source>
</evidence>
<dbReference type="InterPro" id="IPR054202">
    <property type="entry name" value="DUF6907"/>
</dbReference>
<reference evidence="1 2" key="1">
    <citation type="submission" date="2021-03" db="EMBL/GenBank/DDBJ databases">
        <title>Complete genome of Streptomyces formicae strain 1H-GS9 (DSM 100524).</title>
        <authorList>
            <person name="Atanasov K.E."/>
            <person name="Altabella T."/>
            <person name="Ferrer A."/>
        </authorList>
    </citation>
    <scope>NUCLEOTIDE SEQUENCE [LARGE SCALE GENOMIC DNA]</scope>
    <source>
        <strain evidence="1 2">1H-GS9</strain>
    </source>
</reference>
<proteinExistence type="predicted"/>
<evidence type="ECO:0000313" key="2">
    <source>
        <dbReference type="Proteomes" id="UP000828924"/>
    </source>
</evidence>
<dbReference type="RefSeq" id="WP_242332720.1">
    <property type="nucleotide sequence ID" value="NZ_CP071872.1"/>
</dbReference>
<sequence>MTVLETAPVVPTTVSHPTACPRWCKDRHAPSAHHFGPTSTAHWSPQVILPNPAPLQGASAVMMRAELYRGDFDAGTGEPVLYVQGETDIDMTPDEADIFIAQLQAFVDTLRVLRRQMV</sequence>
<dbReference type="EMBL" id="CP071872">
    <property type="protein sequence ID" value="UNM13797.1"/>
    <property type="molecule type" value="Genomic_DNA"/>
</dbReference>
<protein>
    <submittedName>
        <fullName evidence="1">Uncharacterized protein</fullName>
    </submittedName>
</protein>